<keyword evidence="3" id="KW-1185">Reference proteome</keyword>
<evidence type="ECO:0000256" key="1">
    <source>
        <dbReference type="SAM" id="Coils"/>
    </source>
</evidence>
<name>A0A5Q4ZI44_9BURK</name>
<gene>
    <name evidence="2" type="ORF">PDMSB3_0241</name>
</gene>
<accession>A0A5Q4ZI44</accession>
<evidence type="ECO:0000313" key="3">
    <source>
        <dbReference type="Proteomes" id="UP000325811"/>
    </source>
</evidence>
<dbReference type="Proteomes" id="UP000325811">
    <property type="component" value="Plasmid pI"/>
</dbReference>
<keyword evidence="2" id="KW-0614">Plasmid</keyword>
<dbReference type="AlphaFoldDB" id="A0A5Q4ZI44"/>
<dbReference type="EMBL" id="LR699555">
    <property type="protein sequence ID" value="VVD31077.1"/>
    <property type="molecule type" value="Genomic_DNA"/>
</dbReference>
<dbReference type="InterPro" id="IPR020000">
    <property type="entry name" value="Phage_P2_LysB"/>
</dbReference>
<dbReference type="NCBIfam" id="TIGR03495">
    <property type="entry name" value="phage_LysB"/>
    <property type="match status" value="1"/>
</dbReference>
<dbReference type="RefSeq" id="WP_232064464.1">
    <property type="nucleotide sequence ID" value="NZ_LR699555.1"/>
</dbReference>
<feature type="coiled-coil region" evidence="1">
    <location>
        <begin position="11"/>
        <end position="73"/>
    </location>
</feature>
<keyword evidence="1" id="KW-0175">Coiled coil</keyword>
<protein>
    <submittedName>
        <fullName evidence="2">Uncharacterized protein</fullName>
    </submittedName>
</protein>
<dbReference type="KEGG" id="pdio:PDMSB3_0241.2"/>
<evidence type="ECO:0000313" key="2">
    <source>
        <dbReference type="EMBL" id="VVD31077.1"/>
    </source>
</evidence>
<sequence length="131" mass="14386">MLALIAGGFYVKALRAELADAQDATRTAQETVGRRDATIAELQRKALDDARDLAQLEAKRQSIAAELLQSETDFEALKNENDELRAWADGALPDDVVRLYNRPAITGADEYHSAMRARRALHAAGDDPAHE</sequence>
<proteinExistence type="predicted"/>
<organism evidence="2 3">
    <name type="scientific">Paraburkholderia dioscoreae</name>
    <dbReference type="NCBI Taxonomy" id="2604047"/>
    <lineage>
        <taxon>Bacteria</taxon>
        <taxon>Pseudomonadati</taxon>
        <taxon>Pseudomonadota</taxon>
        <taxon>Betaproteobacteria</taxon>
        <taxon>Burkholderiales</taxon>
        <taxon>Burkholderiaceae</taxon>
        <taxon>Paraburkholderia</taxon>
    </lineage>
</organism>
<reference evidence="2 3" key="1">
    <citation type="submission" date="2019-08" db="EMBL/GenBank/DDBJ databases">
        <authorList>
            <person name="Herpell B J."/>
        </authorList>
    </citation>
    <scope>NUCLEOTIDE SEQUENCE [LARGE SCALE GENOMIC DNA]</scope>
    <source>
        <strain evidence="3">Msb3</strain>
        <plasmid evidence="2 3">pI</plasmid>
    </source>
</reference>
<geneLocation type="plasmid" evidence="2 3">
    <name>pI</name>
</geneLocation>